<reference evidence="10" key="1">
    <citation type="submission" date="2023-07" db="EMBL/GenBank/DDBJ databases">
        <authorList>
            <consortium name="AG Swart"/>
            <person name="Singh M."/>
            <person name="Singh A."/>
            <person name="Seah K."/>
            <person name="Emmerich C."/>
        </authorList>
    </citation>
    <scope>NUCLEOTIDE SEQUENCE</scope>
    <source>
        <strain evidence="10">DP1</strain>
    </source>
</reference>
<keyword evidence="2" id="KW-0723">Serine/threonine-protein kinase</keyword>
<comment type="caution">
    <text evidence="10">The sequence shown here is derived from an EMBL/GenBank/DDBJ whole genome shotgun (WGS) entry which is preliminary data.</text>
</comment>
<evidence type="ECO:0000256" key="3">
    <source>
        <dbReference type="ARBA" id="ARBA00022679"/>
    </source>
</evidence>
<accession>A0AAD2CZ47</accession>
<dbReference type="PROSITE" id="PS50011">
    <property type="entry name" value="PROTEIN_KINASE_DOM"/>
    <property type="match status" value="1"/>
</dbReference>
<dbReference type="InterPro" id="IPR011009">
    <property type="entry name" value="Kinase-like_dom_sf"/>
</dbReference>
<dbReference type="InterPro" id="IPR000719">
    <property type="entry name" value="Prot_kinase_dom"/>
</dbReference>
<evidence type="ECO:0000313" key="10">
    <source>
        <dbReference type="EMBL" id="CAI2374855.1"/>
    </source>
</evidence>
<dbReference type="Proteomes" id="UP001295684">
    <property type="component" value="Unassembled WGS sequence"/>
</dbReference>
<dbReference type="Pfam" id="PF00069">
    <property type="entry name" value="Pkinase"/>
    <property type="match status" value="1"/>
</dbReference>
<evidence type="ECO:0000256" key="1">
    <source>
        <dbReference type="ARBA" id="ARBA00012513"/>
    </source>
</evidence>
<dbReference type="PANTHER" id="PTHR44899:SF6">
    <property type="entry name" value="SERINE_THREONINE PROTEIN KINASE"/>
    <property type="match status" value="1"/>
</dbReference>
<keyword evidence="5" id="KW-0418">Kinase</keyword>
<dbReference type="SMART" id="SM00220">
    <property type="entry name" value="S_TKc"/>
    <property type="match status" value="1"/>
</dbReference>
<keyword evidence="11" id="KW-1185">Reference proteome</keyword>
<protein>
    <recommendedName>
        <fullName evidence="1">non-specific serine/threonine protein kinase</fullName>
        <ecNumber evidence="1">2.7.11.1</ecNumber>
    </recommendedName>
</protein>
<dbReference type="EMBL" id="CAMPGE010016281">
    <property type="protein sequence ID" value="CAI2374855.1"/>
    <property type="molecule type" value="Genomic_DNA"/>
</dbReference>
<proteinExistence type="predicted"/>
<keyword evidence="6" id="KW-0067">ATP-binding</keyword>
<dbReference type="PROSITE" id="PS00108">
    <property type="entry name" value="PROTEIN_KINASE_ST"/>
    <property type="match status" value="1"/>
</dbReference>
<comment type="catalytic activity">
    <reaction evidence="8">
        <text>L-seryl-[protein] + ATP = O-phospho-L-seryl-[protein] + ADP + H(+)</text>
        <dbReference type="Rhea" id="RHEA:17989"/>
        <dbReference type="Rhea" id="RHEA-COMP:9863"/>
        <dbReference type="Rhea" id="RHEA-COMP:11604"/>
        <dbReference type="ChEBI" id="CHEBI:15378"/>
        <dbReference type="ChEBI" id="CHEBI:29999"/>
        <dbReference type="ChEBI" id="CHEBI:30616"/>
        <dbReference type="ChEBI" id="CHEBI:83421"/>
        <dbReference type="ChEBI" id="CHEBI:456216"/>
        <dbReference type="EC" id="2.7.11.1"/>
    </reaction>
</comment>
<name>A0AAD2CZ47_EUPCR</name>
<dbReference type="InterPro" id="IPR051131">
    <property type="entry name" value="NEK_Ser/Thr_kinase_NIMA"/>
</dbReference>
<organism evidence="10 11">
    <name type="scientific">Euplotes crassus</name>
    <dbReference type="NCBI Taxonomy" id="5936"/>
    <lineage>
        <taxon>Eukaryota</taxon>
        <taxon>Sar</taxon>
        <taxon>Alveolata</taxon>
        <taxon>Ciliophora</taxon>
        <taxon>Intramacronucleata</taxon>
        <taxon>Spirotrichea</taxon>
        <taxon>Hypotrichia</taxon>
        <taxon>Euplotida</taxon>
        <taxon>Euplotidae</taxon>
        <taxon>Moneuplotes</taxon>
    </lineage>
</organism>
<evidence type="ECO:0000256" key="2">
    <source>
        <dbReference type="ARBA" id="ARBA00022527"/>
    </source>
</evidence>
<evidence type="ECO:0000256" key="4">
    <source>
        <dbReference type="ARBA" id="ARBA00022741"/>
    </source>
</evidence>
<gene>
    <name evidence="10" type="ORF">ECRASSUSDP1_LOCUS16213</name>
</gene>
<dbReference type="InterPro" id="IPR008271">
    <property type="entry name" value="Ser/Thr_kinase_AS"/>
</dbReference>
<keyword evidence="3" id="KW-0808">Transferase</keyword>
<dbReference type="PANTHER" id="PTHR44899">
    <property type="entry name" value="CAMK FAMILY PROTEIN KINASE"/>
    <property type="match status" value="1"/>
</dbReference>
<feature type="domain" description="Protein kinase" evidence="9">
    <location>
        <begin position="1"/>
        <end position="117"/>
    </location>
</feature>
<dbReference type="GO" id="GO:0004674">
    <property type="term" value="F:protein serine/threonine kinase activity"/>
    <property type="evidence" value="ECO:0007669"/>
    <property type="project" value="UniProtKB-KW"/>
</dbReference>
<keyword evidence="4" id="KW-0547">Nucleotide-binding</keyword>
<evidence type="ECO:0000259" key="9">
    <source>
        <dbReference type="PROSITE" id="PS50011"/>
    </source>
</evidence>
<evidence type="ECO:0000256" key="5">
    <source>
        <dbReference type="ARBA" id="ARBA00022777"/>
    </source>
</evidence>
<evidence type="ECO:0000256" key="8">
    <source>
        <dbReference type="ARBA" id="ARBA00048679"/>
    </source>
</evidence>
<dbReference type="AlphaFoldDB" id="A0AAD2CZ47"/>
<dbReference type="EC" id="2.7.11.1" evidence="1"/>
<sequence length="117" mass="13687">MEYCDGEDLYQRIVEQKKKLFSEAEIWKTLIQIVKGLDALHKSKIPHRDLKCANIFMNKDGTAKLGDLNVSKVTKMGLVYIQTGTPYYTSPEVWMNKPYDNRSDIWFLDCLIYEMIT</sequence>
<evidence type="ECO:0000313" key="11">
    <source>
        <dbReference type="Proteomes" id="UP001295684"/>
    </source>
</evidence>
<dbReference type="GO" id="GO:0005524">
    <property type="term" value="F:ATP binding"/>
    <property type="evidence" value="ECO:0007669"/>
    <property type="project" value="UniProtKB-KW"/>
</dbReference>
<dbReference type="Gene3D" id="1.10.510.10">
    <property type="entry name" value="Transferase(Phosphotransferase) domain 1"/>
    <property type="match status" value="1"/>
</dbReference>
<dbReference type="SUPFAM" id="SSF56112">
    <property type="entry name" value="Protein kinase-like (PK-like)"/>
    <property type="match status" value="1"/>
</dbReference>
<evidence type="ECO:0000256" key="6">
    <source>
        <dbReference type="ARBA" id="ARBA00022840"/>
    </source>
</evidence>
<evidence type="ECO:0000256" key="7">
    <source>
        <dbReference type="ARBA" id="ARBA00047899"/>
    </source>
</evidence>
<comment type="catalytic activity">
    <reaction evidence="7">
        <text>L-threonyl-[protein] + ATP = O-phospho-L-threonyl-[protein] + ADP + H(+)</text>
        <dbReference type="Rhea" id="RHEA:46608"/>
        <dbReference type="Rhea" id="RHEA-COMP:11060"/>
        <dbReference type="Rhea" id="RHEA-COMP:11605"/>
        <dbReference type="ChEBI" id="CHEBI:15378"/>
        <dbReference type="ChEBI" id="CHEBI:30013"/>
        <dbReference type="ChEBI" id="CHEBI:30616"/>
        <dbReference type="ChEBI" id="CHEBI:61977"/>
        <dbReference type="ChEBI" id="CHEBI:456216"/>
        <dbReference type="EC" id="2.7.11.1"/>
    </reaction>
</comment>